<dbReference type="InterPro" id="IPR001005">
    <property type="entry name" value="SANT/Myb"/>
</dbReference>
<dbReference type="STRING" id="2711.A0A067GKG6"/>
<dbReference type="Pfam" id="PF00439">
    <property type="entry name" value="Bromodomain"/>
    <property type="match status" value="1"/>
</dbReference>
<name>A0A067GKG6_CITSI</name>
<feature type="compositionally biased region" description="Basic residues" evidence="4">
    <location>
        <begin position="392"/>
        <end position="403"/>
    </location>
</feature>
<dbReference type="EMBL" id="KK784882">
    <property type="protein sequence ID" value="KDO75816.1"/>
    <property type="molecule type" value="Genomic_DNA"/>
</dbReference>
<organism evidence="6 7">
    <name type="scientific">Citrus sinensis</name>
    <name type="common">Sweet orange</name>
    <name type="synonym">Citrus aurantium var. sinensis</name>
    <dbReference type="NCBI Taxonomy" id="2711"/>
    <lineage>
        <taxon>Eukaryota</taxon>
        <taxon>Viridiplantae</taxon>
        <taxon>Streptophyta</taxon>
        <taxon>Embryophyta</taxon>
        <taxon>Tracheophyta</taxon>
        <taxon>Spermatophyta</taxon>
        <taxon>Magnoliopsida</taxon>
        <taxon>eudicotyledons</taxon>
        <taxon>Gunneridae</taxon>
        <taxon>Pentapetalae</taxon>
        <taxon>rosids</taxon>
        <taxon>malvids</taxon>
        <taxon>Sapindales</taxon>
        <taxon>Rutaceae</taxon>
        <taxon>Aurantioideae</taxon>
        <taxon>Citrus</taxon>
    </lineage>
</organism>
<accession>A0A067GKG6</accession>
<evidence type="ECO:0000313" key="7">
    <source>
        <dbReference type="Proteomes" id="UP000027120"/>
    </source>
</evidence>
<proteinExistence type="predicted"/>
<evidence type="ECO:0000256" key="2">
    <source>
        <dbReference type="PROSITE-ProRule" id="PRU00035"/>
    </source>
</evidence>
<protein>
    <recommendedName>
        <fullName evidence="5">Bromo domain-containing protein</fullName>
    </recommendedName>
</protein>
<feature type="region of interest" description="Disordered" evidence="4">
    <location>
        <begin position="206"/>
        <end position="266"/>
    </location>
</feature>
<dbReference type="Proteomes" id="UP000027120">
    <property type="component" value="Unassembled WGS sequence"/>
</dbReference>
<dbReference type="Gene3D" id="1.20.920.10">
    <property type="entry name" value="Bromodomain-like"/>
    <property type="match status" value="1"/>
</dbReference>
<reference evidence="6 7" key="1">
    <citation type="submission" date="2014-04" db="EMBL/GenBank/DDBJ databases">
        <authorList>
            <consortium name="International Citrus Genome Consortium"/>
            <person name="Gmitter F."/>
            <person name="Chen C."/>
            <person name="Farmerie W."/>
            <person name="Harkins T."/>
            <person name="Desany B."/>
            <person name="Mohiuddin M."/>
            <person name="Kodira C."/>
            <person name="Borodovsky M."/>
            <person name="Lomsadze A."/>
            <person name="Burns P."/>
            <person name="Jenkins J."/>
            <person name="Prochnik S."/>
            <person name="Shu S."/>
            <person name="Chapman J."/>
            <person name="Pitluck S."/>
            <person name="Schmutz J."/>
            <person name="Rokhsar D."/>
        </authorList>
    </citation>
    <scope>NUCLEOTIDE SEQUENCE</scope>
</reference>
<keyword evidence="3" id="KW-0175">Coiled coil</keyword>
<sequence>MGAEVIEVWGTWEELLLGGAVLRHGTRDWNLVAAELRARTVCPYTVTPEMCKAHYEDLQQRFYGCKAWFEELRKQRMAELKRALELSENSIGSLESKLETLKAERGDDCQVDNDCSQTESPVPCQKSDAVVCSSKETSKDGLSAGSFTRETRTHWSPVSQIPAAVAAEEMETKTQGLLSSEQEKVSSSEKITAIVCGGQVGSLKKRRGKRKRKDCSRDVKEGSVGESDFLGVPDAKPVYRRKENSTPVSGQFARSSGADDQSGSLRKDSIDDIKGVFESVAQNESAFVFRHRLDSQKRGRYKKMILRHMDVDTIRSKISSHSIMSIKELFRDLLLLANNAVVFYSKNTREHKSAFLLRTIVLKTMRQYFKDNEYGNKPTTSFLSPSSPLHKPPVKPRTARPGRSKLSLKAANAGNPADKPLSRAKKPSNVDSPSSMESLTLTKKSLSRKVGRTNASQRAESATRGRKRSRAS</sequence>
<feature type="compositionally biased region" description="Polar residues" evidence="4">
    <location>
        <begin position="245"/>
        <end position="264"/>
    </location>
</feature>
<feature type="compositionally biased region" description="Polar residues" evidence="4">
    <location>
        <begin position="429"/>
        <end position="444"/>
    </location>
</feature>
<feature type="coiled-coil region" evidence="3">
    <location>
        <begin position="77"/>
        <end position="104"/>
    </location>
</feature>
<dbReference type="InterPro" id="IPR036427">
    <property type="entry name" value="Bromodomain-like_sf"/>
</dbReference>
<evidence type="ECO:0000256" key="3">
    <source>
        <dbReference type="SAM" id="Coils"/>
    </source>
</evidence>
<feature type="compositionally biased region" description="Low complexity" evidence="4">
    <location>
        <begin position="378"/>
        <end position="389"/>
    </location>
</feature>
<dbReference type="SMART" id="SM00297">
    <property type="entry name" value="BROMO"/>
    <property type="match status" value="1"/>
</dbReference>
<dbReference type="AlphaFoldDB" id="A0A067GKG6"/>
<keyword evidence="1 2" id="KW-0103">Bromodomain</keyword>
<dbReference type="eggNOG" id="ENOG502QUY2">
    <property type="taxonomic scope" value="Eukaryota"/>
</dbReference>
<gene>
    <name evidence="6" type="ORF">CISIN_1g012054mg</name>
</gene>
<feature type="region of interest" description="Disordered" evidence="4">
    <location>
        <begin position="374"/>
        <end position="472"/>
    </location>
</feature>
<keyword evidence="7" id="KW-1185">Reference proteome</keyword>
<evidence type="ECO:0000256" key="4">
    <source>
        <dbReference type="SAM" id="MobiDB-lite"/>
    </source>
</evidence>
<dbReference type="CDD" id="cd00167">
    <property type="entry name" value="SANT"/>
    <property type="match status" value="1"/>
</dbReference>
<evidence type="ECO:0000256" key="1">
    <source>
        <dbReference type="ARBA" id="ARBA00023117"/>
    </source>
</evidence>
<dbReference type="SUPFAM" id="SSF47370">
    <property type="entry name" value="Bromodomain"/>
    <property type="match status" value="1"/>
</dbReference>
<feature type="domain" description="Bromo" evidence="5">
    <location>
        <begin position="281"/>
        <end position="351"/>
    </location>
</feature>
<dbReference type="InterPro" id="IPR001487">
    <property type="entry name" value="Bromodomain"/>
</dbReference>
<evidence type="ECO:0000313" key="6">
    <source>
        <dbReference type="EMBL" id="KDO75816.1"/>
    </source>
</evidence>
<dbReference type="PROSITE" id="PS50014">
    <property type="entry name" value="BROMODOMAIN_2"/>
    <property type="match status" value="1"/>
</dbReference>
<dbReference type="CDD" id="cd04369">
    <property type="entry name" value="Bromodomain"/>
    <property type="match status" value="1"/>
</dbReference>
<dbReference type="PaxDb" id="2711-XP_006467864.1"/>
<evidence type="ECO:0000259" key="5">
    <source>
        <dbReference type="PROSITE" id="PS50014"/>
    </source>
</evidence>
<dbReference type="SMR" id="A0A067GKG6"/>
<dbReference type="PANTHER" id="PTHR15398">
    <property type="entry name" value="BROMODOMAIN-CONTAINING PROTEIN 8"/>
    <property type="match status" value="1"/>
</dbReference>
<dbReference type="GO" id="GO:0035267">
    <property type="term" value="C:NuA4 histone acetyltransferase complex"/>
    <property type="evidence" value="ECO:0000318"/>
    <property type="project" value="GO_Central"/>
</dbReference>
<dbReference type="PANTHER" id="PTHR15398:SF4">
    <property type="entry name" value="BROMODOMAIN-CONTAINING PROTEIN 8 ISOFORM X1"/>
    <property type="match status" value="1"/>
</dbReference>